<reference evidence="1 2" key="1">
    <citation type="submission" date="2016-10" db="EMBL/GenBank/DDBJ databases">
        <authorList>
            <person name="de Groot N.N."/>
        </authorList>
    </citation>
    <scope>NUCLEOTIDE SEQUENCE [LARGE SCALE GENOMIC DNA]</scope>
    <source>
        <strain evidence="1 2">DSM 22274</strain>
    </source>
</reference>
<accession>A0A1H5M6H9</accession>
<dbReference type="EMBL" id="FNTV01000001">
    <property type="protein sequence ID" value="SEE84844.1"/>
    <property type="molecule type" value="Genomic_DNA"/>
</dbReference>
<proteinExistence type="predicted"/>
<evidence type="ECO:0008006" key="3">
    <source>
        <dbReference type="Google" id="ProtNLM"/>
    </source>
</evidence>
<evidence type="ECO:0000313" key="1">
    <source>
        <dbReference type="EMBL" id="SEE84844.1"/>
    </source>
</evidence>
<dbReference type="RefSeq" id="WP_074712094.1">
    <property type="nucleotide sequence ID" value="NZ_FNTV01000001.1"/>
</dbReference>
<gene>
    <name evidence="1" type="ORF">SAMN04489740_2772</name>
</gene>
<name>A0A1H5M6H9_9MICC</name>
<dbReference type="AlphaFoldDB" id="A0A1H5M6H9"/>
<evidence type="ECO:0000313" key="2">
    <source>
        <dbReference type="Proteomes" id="UP000182725"/>
    </source>
</evidence>
<dbReference type="SUPFAM" id="SSF54593">
    <property type="entry name" value="Glyoxalase/Bleomycin resistance protein/Dihydroxybiphenyl dioxygenase"/>
    <property type="match status" value="1"/>
</dbReference>
<sequence>MLRVRPVHYTSRIDDFAAELLTQGLRCVENQGGWRVFDSGSGKVGVHAVDAGSAGDGTTDLGFEVRDCEIFVRRTLEDGTAAELIESAHGTSARVTAPDGFTFLADPSTDLRLPADDTPLAVTVVWRTPDIAAANKVLSNIGARLVAEHPGGGSLFRAKNGGFVTTAAGAVSGVELERFHRSGAALGAGMG</sequence>
<dbReference type="Proteomes" id="UP000182725">
    <property type="component" value="Unassembled WGS sequence"/>
</dbReference>
<dbReference type="InterPro" id="IPR029068">
    <property type="entry name" value="Glyas_Bleomycin-R_OHBP_Dase"/>
</dbReference>
<protein>
    <recommendedName>
        <fullName evidence="3">VOC domain-containing protein</fullName>
    </recommendedName>
</protein>
<organism evidence="1 2">
    <name type="scientific">Arthrobacter alpinus</name>
    <dbReference type="NCBI Taxonomy" id="656366"/>
    <lineage>
        <taxon>Bacteria</taxon>
        <taxon>Bacillati</taxon>
        <taxon>Actinomycetota</taxon>
        <taxon>Actinomycetes</taxon>
        <taxon>Micrococcales</taxon>
        <taxon>Micrococcaceae</taxon>
        <taxon>Arthrobacter</taxon>
    </lineage>
</organism>